<dbReference type="PATRIC" id="fig|1423815.3.peg.1438"/>
<dbReference type="InterPro" id="IPR035681">
    <property type="entry name" value="ComA-like_MBL"/>
</dbReference>
<dbReference type="InterPro" id="IPR036866">
    <property type="entry name" value="RibonucZ/Hydroxyglut_hydro"/>
</dbReference>
<feature type="transmembrane region" description="Helical" evidence="6">
    <location>
        <begin position="300"/>
        <end position="325"/>
    </location>
</feature>
<dbReference type="GO" id="GO:0030420">
    <property type="term" value="P:establishment of competence for transformation"/>
    <property type="evidence" value="ECO:0007669"/>
    <property type="project" value="InterPro"/>
</dbReference>
<dbReference type="PANTHER" id="PTHR30619:SF1">
    <property type="entry name" value="RECOMBINATION PROTEIN 2"/>
    <property type="match status" value="1"/>
</dbReference>
<evidence type="ECO:0000256" key="1">
    <source>
        <dbReference type="ARBA" id="ARBA00004651"/>
    </source>
</evidence>
<dbReference type="STRING" id="1423815.FC27_GL001404"/>
<accession>A0A0R1SRQ1</accession>
<keyword evidence="5 6" id="KW-0472">Membrane</keyword>
<feature type="transmembrane region" description="Helical" evidence="6">
    <location>
        <begin position="142"/>
        <end position="165"/>
    </location>
</feature>
<dbReference type="NCBIfam" id="TIGR00361">
    <property type="entry name" value="ComEC_Rec2"/>
    <property type="match status" value="1"/>
</dbReference>
<dbReference type="InterPro" id="IPR004797">
    <property type="entry name" value="Competence_ComEC/Rec2"/>
</dbReference>
<dbReference type="Pfam" id="PF00753">
    <property type="entry name" value="Lactamase_B"/>
    <property type="match status" value="1"/>
</dbReference>
<reference evidence="8 9" key="1">
    <citation type="journal article" date="2015" name="Genome Announc.">
        <title>Expanding the biotechnology potential of lactobacilli through comparative genomics of 213 strains and associated genera.</title>
        <authorList>
            <person name="Sun Z."/>
            <person name="Harris H.M."/>
            <person name="McCann A."/>
            <person name="Guo C."/>
            <person name="Argimon S."/>
            <person name="Zhang W."/>
            <person name="Yang X."/>
            <person name="Jeffery I.B."/>
            <person name="Cooney J.C."/>
            <person name="Kagawa T.F."/>
            <person name="Liu W."/>
            <person name="Song Y."/>
            <person name="Salvetti E."/>
            <person name="Wrobel A."/>
            <person name="Rasinkangas P."/>
            <person name="Parkhill J."/>
            <person name="Rea M.C."/>
            <person name="O'Sullivan O."/>
            <person name="Ritari J."/>
            <person name="Douillard F.P."/>
            <person name="Paul Ross R."/>
            <person name="Yang R."/>
            <person name="Briner A.E."/>
            <person name="Felis G.E."/>
            <person name="de Vos W.M."/>
            <person name="Barrangou R."/>
            <person name="Klaenhammer T.R."/>
            <person name="Caufield P.W."/>
            <person name="Cui Y."/>
            <person name="Zhang H."/>
            <person name="O'Toole P.W."/>
        </authorList>
    </citation>
    <scope>NUCLEOTIDE SEQUENCE [LARGE SCALE GENOMIC DNA]</scope>
    <source>
        <strain evidence="8 9">DSM 14857</strain>
    </source>
</reference>
<evidence type="ECO:0000256" key="4">
    <source>
        <dbReference type="ARBA" id="ARBA00022989"/>
    </source>
</evidence>
<dbReference type="AlphaFoldDB" id="A0A0R1SRQ1"/>
<keyword evidence="3 6" id="KW-0812">Transmembrane</keyword>
<sequence length="663" mass="75965">MPDKLKVNGDLLSGQIDNGRNKAQFFYWLKTPFEKSRWQSDKTVQSAVIKIKTIKEIDGARNPGEFDFKRYSNHHHVFQTVEIDKITNLRIAEPHDLTGWIYQVRISFINYLQQLPKWLRIHTQSLLVGYSGPNDNGVLQTLSVLGIIHLFSLSGLHVLLLITILKKITSALHITIEFIDWILLLILPIFAIFVGLKTGICRAVVLSIVTIILKKFSLKSSKLDIFALTVLICLWIDPFALIEMGGQLSFVLAGSLLYLTAKSIFESTLKMNLVSLPIICFYTYQFNLLILLMNIVFVPIFMYLILPTTILAAIFPSFLSIWNVFNDIFSYMYSLMDRLSQLSELNLVIGQFPIVIVLVLLILALLQLNQERIWRRPLKYFCLLFISTVIYIKIPIFGSVSIIDVGQGDSILVTTPGFRKIILIDTAGKLGFPQKPWQKRITNDQVKQSTIPYLHYRGIKKIDEVFLSHKDVDHIGNLTTLLDSFPVQRVNFGIGLEQNKRIKDTIDKHPQIIFQKRKRGDDFQIGRSNWQVLWPNKKSIGENGDSLTLLSEQGTKKWLFTGDLDIENKNKILELGAFKIDYLKAGHHGSKTASGDKLLDQTRPQIAFISAGRHNRYGHPNKETLSRLKEHQIKSLNTADCGMITWYYYPFGHERLTTFLRKN</sequence>
<keyword evidence="9" id="KW-1185">Reference proteome</keyword>
<dbReference type="GO" id="GO:0005886">
    <property type="term" value="C:plasma membrane"/>
    <property type="evidence" value="ECO:0007669"/>
    <property type="project" value="UniProtKB-SubCell"/>
</dbReference>
<evidence type="ECO:0000256" key="3">
    <source>
        <dbReference type="ARBA" id="ARBA00022692"/>
    </source>
</evidence>
<feature type="domain" description="Metallo-beta-lactamase" evidence="7">
    <location>
        <begin position="407"/>
        <end position="613"/>
    </location>
</feature>
<dbReference type="Pfam" id="PF03772">
    <property type="entry name" value="Competence"/>
    <property type="match status" value="1"/>
</dbReference>
<proteinExistence type="predicted"/>
<keyword evidence="4 6" id="KW-1133">Transmembrane helix</keyword>
<dbReference type="PANTHER" id="PTHR30619">
    <property type="entry name" value="DNA INTERNALIZATION/COMPETENCE PROTEIN COMEC/REC2"/>
    <property type="match status" value="1"/>
</dbReference>
<feature type="transmembrane region" description="Helical" evidence="6">
    <location>
        <begin position="273"/>
        <end position="293"/>
    </location>
</feature>
<evidence type="ECO:0000313" key="9">
    <source>
        <dbReference type="Proteomes" id="UP000051647"/>
    </source>
</evidence>
<dbReference type="Gene3D" id="3.60.15.10">
    <property type="entry name" value="Ribonuclease Z/Hydroxyacylglutathione hydrolase-like"/>
    <property type="match status" value="1"/>
</dbReference>
<dbReference type="InterPro" id="IPR004477">
    <property type="entry name" value="ComEC_N"/>
</dbReference>
<dbReference type="CDD" id="cd07731">
    <property type="entry name" value="ComA-like_MBL-fold"/>
    <property type="match status" value="1"/>
</dbReference>
<keyword evidence="2" id="KW-1003">Cell membrane</keyword>
<feature type="transmembrane region" description="Helical" evidence="6">
    <location>
        <begin position="185"/>
        <end position="213"/>
    </location>
</feature>
<dbReference type="InterPro" id="IPR001279">
    <property type="entry name" value="Metallo-B-lactamas"/>
</dbReference>
<gene>
    <name evidence="8" type="ORF">FC27_GL001404</name>
</gene>
<dbReference type="RefSeq" id="WP_056938065.1">
    <property type="nucleotide sequence ID" value="NZ_AZFA01000003.1"/>
</dbReference>
<protein>
    <recommendedName>
        <fullName evidence="7">Metallo-beta-lactamase domain-containing protein</fullName>
    </recommendedName>
</protein>
<evidence type="ECO:0000256" key="2">
    <source>
        <dbReference type="ARBA" id="ARBA00022475"/>
    </source>
</evidence>
<dbReference type="InterPro" id="IPR052159">
    <property type="entry name" value="Competence_DNA_uptake"/>
</dbReference>
<evidence type="ECO:0000259" key="7">
    <source>
        <dbReference type="SMART" id="SM00849"/>
    </source>
</evidence>
<feature type="transmembrane region" description="Helical" evidence="6">
    <location>
        <begin position="225"/>
        <end position="253"/>
    </location>
</feature>
<dbReference type="EMBL" id="AZFA01000003">
    <property type="protein sequence ID" value="KRL67867.1"/>
    <property type="molecule type" value="Genomic_DNA"/>
</dbReference>
<comment type="subcellular location">
    <subcellularLocation>
        <location evidence="1">Cell membrane</location>
        <topology evidence="1">Multi-pass membrane protein</topology>
    </subcellularLocation>
</comment>
<evidence type="ECO:0000256" key="6">
    <source>
        <dbReference type="SAM" id="Phobius"/>
    </source>
</evidence>
<organism evidence="8 9">
    <name type="scientific">Companilactobacillus versmoldensis DSM 14857 = KCTC 3814</name>
    <dbReference type="NCBI Taxonomy" id="1423815"/>
    <lineage>
        <taxon>Bacteria</taxon>
        <taxon>Bacillati</taxon>
        <taxon>Bacillota</taxon>
        <taxon>Bacilli</taxon>
        <taxon>Lactobacillales</taxon>
        <taxon>Lactobacillaceae</taxon>
        <taxon>Companilactobacillus</taxon>
    </lineage>
</organism>
<dbReference type="Proteomes" id="UP000051647">
    <property type="component" value="Unassembled WGS sequence"/>
</dbReference>
<feature type="transmembrane region" description="Helical" evidence="6">
    <location>
        <begin position="345"/>
        <end position="368"/>
    </location>
</feature>
<dbReference type="SUPFAM" id="SSF56281">
    <property type="entry name" value="Metallo-hydrolase/oxidoreductase"/>
    <property type="match status" value="1"/>
</dbReference>
<evidence type="ECO:0000256" key="5">
    <source>
        <dbReference type="ARBA" id="ARBA00023136"/>
    </source>
</evidence>
<dbReference type="eggNOG" id="COG2333">
    <property type="taxonomic scope" value="Bacteria"/>
</dbReference>
<feature type="transmembrane region" description="Helical" evidence="6">
    <location>
        <begin position="380"/>
        <end position="403"/>
    </location>
</feature>
<name>A0A0R1SRQ1_9LACO</name>
<dbReference type="SMART" id="SM00849">
    <property type="entry name" value="Lactamase_B"/>
    <property type="match status" value="1"/>
</dbReference>
<comment type="caution">
    <text evidence="8">The sequence shown here is derived from an EMBL/GenBank/DDBJ whole genome shotgun (WGS) entry which is preliminary data.</text>
</comment>
<dbReference type="NCBIfam" id="TIGR00360">
    <property type="entry name" value="ComEC_N-term"/>
    <property type="match status" value="1"/>
</dbReference>
<evidence type="ECO:0000313" key="8">
    <source>
        <dbReference type="EMBL" id="KRL67867.1"/>
    </source>
</evidence>